<organism evidence="2 3">
    <name type="scientific">Romeriopsis navalis LEGE 11480</name>
    <dbReference type="NCBI Taxonomy" id="2777977"/>
    <lineage>
        <taxon>Bacteria</taxon>
        <taxon>Bacillati</taxon>
        <taxon>Cyanobacteriota</taxon>
        <taxon>Cyanophyceae</taxon>
        <taxon>Leptolyngbyales</taxon>
        <taxon>Leptolyngbyaceae</taxon>
        <taxon>Romeriopsis</taxon>
        <taxon>Romeriopsis navalis</taxon>
    </lineage>
</organism>
<keyword evidence="3" id="KW-1185">Reference proteome</keyword>
<feature type="coiled-coil region" evidence="1">
    <location>
        <begin position="238"/>
        <end position="265"/>
    </location>
</feature>
<dbReference type="NCBIfam" id="NF038350">
    <property type="entry name" value="taxis_HmpF"/>
    <property type="match status" value="1"/>
</dbReference>
<proteinExistence type="predicted"/>
<dbReference type="SUPFAM" id="SSF90257">
    <property type="entry name" value="Myosin rod fragments"/>
    <property type="match status" value="1"/>
</dbReference>
<dbReference type="Gene3D" id="1.20.120.330">
    <property type="entry name" value="Nucleotidyltransferases domain 2"/>
    <property type="match status" value="1"/>
</dbReference>
<sequence length="556" mass="63186">MLYLAEVVQRKSGIMGGGKSELKLLACQRNEQSWSAVSGEEVVPADEASRYSSGALLLVDLTASKQVQRIQEAGRPLVSILQNFSRLQEKFKTQEEEIEQWKQSLTYQSQELNRREMEMEARREQLEQLEEDFEQLEQQKQEFEGTRSEIDGLRTELERRQQELEGAWDHLRGEQRRLEEAQSDMAGNSVLDAGRAAEIQGILSNLSGAVPPLEHYQSQVQYASDLVNHEQELLSHHWQNLEQYRANLEQQQAALEQRSQTQTQSWQEWQAAAALFEQAKAELRIQEAALQSKQEYAQQLSLQSQNFDDLQHKINFATDGAEGVSMGGSVDTQALEQMALGDLENIVADLRSDLDKSSMFVNSQAEELELKQKEIDDLQAKISEVSEFDRMSLESELADEKDAYQFLNETLVGQQRNIKEKEGILHQHKVVLANRQGKPLVQEDGTVDLSPVLNQLGDLRHQTADRLQQVEAEITQVQQSIEQAKGLVDGQTQDLAAKREELTQLETTLKQQQLEFGELQGKVRLYEEMLQPIQDSVDSLKQAIEEVSGQVAQIQT</sequence>
<feature type="coiled-coil region" evidence="1">
    <location>
        <begin position="77"/>
        <end position="163"/>
    </location>
</feature>
<dbReference type="RefSeq" id="WP_264327482.1">
    <property type="nucleotide sequence ID" value="NZ_JADEXQ010000117.1"/>
</dbReference>
<dbReference type="InterPro" id="IPR047813">
    <property type="entry name" value="HmpF"/>
</dbReference>
<dbReference type="Gene3D" id="1.20.1480.30">
    <property type="entry name" value="Designed four-helix bundle protein"/>
    <property type="match status" value="1"/>
</dbReference>
<name>A0A928VRY0_9CYAN</name>
<evidence type="ECO:0000313" key="3">
    <source>
        <dbReference type="Proteomes" id="UP000625316"/>
    </source>
</evidence>
<dbReference type="Proteomes" id="UP000625316">
    <property type="component" value="Unassembled WGS sequence"/>
</dbReference>
<accession>A0A928VRY0</accession>
<dbReference type="EMBL" id="JADEXQ010000117">
    <property type="protein sequence ID" value="MBE9032663.1"/>
    <property type="molecule type" value="Genomic_DNA"/>
</dbReference>
<protein>
    <submittedName>
        <fullName evidence="2">Uncharacterized protein</fullName>
    </submittedName>
</protein>
<keyword evidence="1" id="KW-0175">Coiled coil</keyword>
<comment type="caution">
    <text evidence="2">The sequence shown here is derived from an EMBL/GenBank/DDBJ whole genome shotgun (WGS) entry which is preliminary data.</text>
</comment>
<gene>
    <name evidence="2" type="ORF">IQ266_23280</name>
</gene>
<evidence type="ECO:0000313" key="2">
    <source>
        <dbReference type="EMBL" id="MBE9032663.1"/>
    </source>
</evidence>
<evidence type="ECO:0000256" key="1">
    <source>
        <dbReference type="SAM" id="Coils"/>
    </source>
</evidence>
<feature type="coiled-coil region" evidence="1">
    <location>
        <begin position="361"/>
        <end position="410"/>
    </location>
</feature>
<reference evidence="2" key="1">
    <citation type="submission" date="2020-10" db="EMBL/GenBank/DDBJ databases">
        <authorList>
            <person name="Castelo-Branco R."/>
            <person name="Eusebio N."/>
            <person name="Adriana R."/>
            <person name="Vieira A."/>
            <person name="Brugerolle De Fraissinette N."/>
            <person name="Rezende De Castro R."/>
            <person name="Schneider M.P."/>
            <person name="Vasconcelos V."/>
            <person name="Leao P.N."/>
        </authorList>
    </citation>
    <scope>NUCLEOTIDE SEQUENCE</scope>
    <source>
        <strain evidence="2">LEGE 11480</strain>
    </source>
</reference>
<feature type="coiled-coil region" evidence="1">
    <location>
        <begin position="453"/>
        <end position="522"/>
    </location>
</feature>
<feature type="non-terminal residue" evidence="2">
    <location>
        <position position="556"/>
    </location>
</feature>
<dbReference type="AlphaFoldDB" id="A0A928VRY0"/>